<accession>A0ABD2XWH4</accession>
<sequence length="112" mass="12796">MPLSKFAVCHMKQEQFLCSSQKPGESSFYVVPKNLEKALQFGLVSERESLLQLKHDISRPSTVDACFDATSSGMCPWSTAEMPDDMHKDSSSFRVKMQLRLKTIRWQGTLRH</sequence>
<gene>
    <name evidence="1" type="ORF">ACH5RR_041568</name>
</gene>
<evidence type="ECO:0000313" key="2">
    <source>
        <dbReference type="Proteomes" id="UP001630127"/>
    </source>
</evidence>
<protein>
    <submittedName>
        <fullName evidence="1">Uncharacterized protein</fullName>
    </submittedName>
</protein>
<dbReference type="AlphaFoldDB" id="A0ABD2XWH4"/>
<dbReference type="Proteomes" id="UP001630127">
    <property type="component" value="Unassembled WGS sequence"/>
</dbReference>
<reference evidence="1 2" key="1">
    <citation type="submission" date="2024-11" db="EMBL/GenBank/DDBJ databases">
        <title>A near-complete genome assembly of Cinchona calisaya.</title>
        <authorList>
            <person name="Lian D.C."/>
            <person name="Zhao X.W."/>
            <person name="Wei L."/>
        </authorList>
    </citation>
    <scope>NUCLEOTIDE SEQUENCE [LARGE SCALE GENOMIC DNA]</scope>
    <source>
        <tissue evidence="1">Nenye</tissue>
    </source>
</reference>
<dbReference type="EMBL" id="JBJUIK010000017">
    <property type="protein sequence ID" value="KAL3498836.1"/>
    <property type="molecule type" value="Genomic_DNA"/>
</dbReference>
<organism evidence="1 2">
    <name type="scientific">Cinchona calisaya</name>
    <dbReference type="NCBI Taxonomy" id="153742"/>
    <lineage>
        <taxon>Eukaryota</taxon>
        <taxon>Viridiplantae</taxon>
        <taxon>Streptophyta</taxon>
        <taxon>Embryophyta</taxon>
        <taxon>Tracheophyta</taxon>
        <taxon>Spermatophyta</taxon>
        <taxon>Magnoliopsida</taxon>
        <taxon>eudicotyledons</taxon>
        <taxon>Gunneridae</taxon>
        <taxon>Pentapetalae</taxon>
        <taxon>asterids</taxon>
        <taxon>lamiids</taxon>
        <taxon>Gentianales</taxon>
        <taxon>Rubiaceae</taxon>
        <taxon>Cinchonoideae</taxon>
        <taxon>Cinchoneae</taxon>
        <taxon>Cinchona</taxon>
    </lineage>
</organism>
<name>A0ABD2XWH4_9GENT</name>
<keyword evidence="2" id="KW-1185">Reference proteome</keyword>
<evidence type="ECO:0000313" key="1">
    <source>
        <dbReference type="EMBL" id="KAL3498836.1"/>
    </source>
</evidence>
<proteinExistence type="predicted"/>
<comment type="caution">
    <text evidence="1">The sequence shown here is derived from an EMBL/GenBank/DDBJ whole genome shotgun (WGS) entry which is preliminary data.</text>
</comment>